<gene>
    <name evidence="2" type="ORF">HNQ88_000297</name>
</gene>
<keyword evidence="3" id="KW-1185">Reference proteome</keyword>
<protein>
    <recommendedName>
        <fullName evidence="4">Nitrogen fixation protein FixH</fullName>
    </recommendedName>
</protein>
<keyword evidence="1" id="KW-0812">Transmembrane</keyword>
<evidence type="ECO:0008006" key="4">
    <source>
        <dbReference type="Google" id="ProtNLM"/>
    </source>
</evidence>
<dbReference type="AlphaFoldDB" id="A0AAE3XGR2"/>
<proteinExistence type="predicted"/>
<dbReference type="RefSeq" id="WP_309936777.1">
    <property type="nucleotide sequence ID" value="NZ_AP025305.1"/>
</dbReference>
<comment type="caution">
    <text evidence="2">The sequence shown here is derived from an EMBL/GenBank/DDBJ whole genome shotgun (WGS) entry which is preliminary data.</text>
</comment>
<sequence>MNWGKAIFIVYTVFITMILSFVYVCVKQDISLVADDYYKQEIAYQSQIDKMTNAQVGEGKLIVDMNGRVAQLKAEGVFSGDIEGKMHLFRPADSRLDRTFDISLNDSGIQEVDLSALAPGLWKIKLDWQDEDGTFYYKEQAVVF</sequence>
<evidence type="ECO:0000313" key="3">
    <source>
        <dbReference type="Proteomes" id="UP001185092"/>
    </source>
</evidence>
<feature type="transmembrane region" description="Helical" evidence="1">
    <location>
        <begin position="6"/>
        <end position="26"/>
    </location>
</feature>
<evidence type="ECO:0000313" key="2">
    <source>
        <dbReference type="EMBL" id="MDR6237321.1"/>
    </source>
</evidence>
<dbReference type="Proteomes" id="UP001185092">
    <property type="component" value="Unassembled WGS sequence"/>
</dbReference>
<keyword evidence="1" id="KW-0472">Membrane</keyword>
<organism evidence="2 3">
    <name type="scientific">Aureibacter tunicatorum</name>
    <dbReference type="NCBI Taxonomy" id="866807"/>
    <lineage>
        <taxon>Bacteria</taxon>
        <taxon>Pseudomonadati</taxon>
        <taxon>Bacteroidota</taxon>
        <taxon>Cytophagia</taxon>
        <taxon>Cytophagales</taxon>
        <taxon>Persicobacteraceae</taxon>
        <taxon>Aureibacter</taxon>
    </lineage>
</organism>
<keyword evidence="1" id="KW-1133">Transmembrane helix</keyword>
<dbReference type="Pfam" id="PF05751">
    <property type="entry name" value="FixH"/>
    <property type="match status" value="1"/>
</dbReference>
<reference evidence="2" key="1">
    <citation type="submission" date="2023-07" db="EMBL/GenBank/DDBJ databases">
        <title>Genomic Encyclopedia of Type Strains, Phase IV (KMG-IV): sequencing the most valuable type-strain genomes for metagenomic binning, comparative biology and taxonomic classification.</title>
        <authorList>
            <person name="Goeker M."/>
        </authorList>
    </citation>
    <scope>NUCLEOTIDE SEQUENCE</scope>
    <source>
        <strain evidence="2">DSM 26174</strain>
    </source>
</reference>
<dbReference type="InterPro" id="IPR008620">
    <property type="entry name" value="FixH"/>
</dbReference>
<dbReference type="EMBL" id="JAVDQD010000001">
    <property type="protein sequence ID" value="MDR6237321.1"/>
    <property type="molecule type" value="Genomic_DNA"/>
</dbReference>
<name>A0AAE3XGR2_9BACT</name>
<accession>A0AAE3XGR2</accession>
<evidence type="ECO:0000256" key="1">
    <source>
        <dbReference type="SAM" id="Phobius"/>
    </source>
</evidence>